<keyword evidence="4" id="KW-1185">Reference proteome</keyword>
<dbReference type="OrthoDB" id="41724at2"/>
<feature type="domain" description="Sialidase" evidence="2">
    <location>
        <begin position="59"/>
        <end position="334"/>
    </location>
</feature>
<dbReference type="Gene3D" id="2.120.10.10">
    <property type="match status" value="1"/>
</dbReference>
<sequence length="354" mass="40110">MNKIKPFQKLIVKLIAVFLLPMPAFAQPAKVLLVEKGLIFDTVPFKSCHASTIVQLSNGTLMAAWFGGEEEGSPDVSIWTAVKKDSGWTTPIKTADGIQPDGKQFACWNPVLFKAKDGTLYLHYKVGPNPREWWAMYKLSTDDGNTWSAAKPLPDGFLGPIKDKPLQLLDGHILYPSSVESRDEQWWTIHIEQSDEKLQQWQKINIDCDTFQVIQPTLLTYPHNKLQLLARSKQNVIVQGWSDDNGHTWSRLTKTALPNPNSGIDAVTVNNQLQVLVYNPLRAGQDWWEGRSVLKLAISTDGEHWQDIYSFEHEQKGEFSYPAIIADTSGNLYVTYTYNRANIKFVHLRIAETK</sequence>
<dbReference type="EMBL" id="SZQL01000042">
    <property type="protein sequence ID" value="TKK64153.1"/>
    <property type="molecule type" value="Genomic_DNA"/>
</dbReference>
<proteinExistence type="predicted"/>
<dbReference type="PANTHER" id="PTHR43752">
    <property type="entry name" value="BNR/ASP-BOX REPEAT FAMILY PROTEIN"/>
    <property type="match status" value="1"/>
</dbReference>
<comment type="caution">
    <text evidence="3">The sequence shown here is derived from an EMBL/GenBank/DDBJ whole genome shotgun (WGS) entry which is preliminary data.</text>
</comment>
<dbReference type="Proteomes" id="UP000305848">
    <property type="component" value="Unassembled WGS sequence"/>
</dbReference>
<feature type="signal peptide" evidence="1">
    <location>
        <begin position="1"/>
        <end position="26"/>
    </location>
</feature>
<evidence type="ECO:0000313" key="3">
    <source>
        <dbReference type="EMBL" id="TKK64153.1"/>
    </source>
</evidence>
<reference evidence="3 4" key="1">
    <citation type="submission" date="2019-05" db="EMBL/GenBank/DDBJ databases">
        <title>Panacibacter sp. strain 17mud1-8 Genome sequencing and assembly.</title>
        <authorList>
            <person name="Chhetri G."/>
        </authorList>
    </citation>
    <scope>NUCLEOTIDE SEQUENCE [LARGE SCALE GENOMIC DNA]</scope>
    <source>
        <strain evidence="3 4">17mud1-8</strain>
    </source>
</reference>
<name>A0A4V6XAR2_9BACT</name>
<organism evidence="3 4">
    <name type="scientific">Ilyomonas limi</name>
    <dbReference type="NCBI Taxonomy" id="2575867"/>
    <lineage>
        <taxon>Bacteria</taxon>
        <taxon>Pseudomonadati</taxon>
        <taxon>Bacteroidota</taxon>
        <taxon>Chitinophagia</taxon>
        <taxon>Chitinophagales</taxon>
        <taxon>Chitinophagaceae</taxon>
        <taxon>Ilyomonas</taxon>
    </lineage>
</organism>
<evidence type="ECO:0000313" key="4">
    <source>
        <dbReference type="Proteomes" id="UP000305848"/>
    </source>
</evidence>
<dbReference type="AlphaFoldDB" id="A0A4V6XAR2"/>
<dbReference type="RefSeq" id="WP_137264208.1">
    <property type="nucleotide sequence ID" value="NZ_SZQL01000042.1"/>
</dbReference>
<dbReference type="Pfam" id="PF13088">
    <property type="entry name" value="BNR_2"/>
    <property type="match status" value="1"/>
</dbReference>
<dbReference type="SUPFAM" id="SSF50939">
    <property type="entry name" value="Sialidases"/>
    <property type="match status" value="1"/>
</dbReference>
<evidence type="ECO:0000259" key="2">
    <source>
        <dbReference type="Pfam" id="PF13088"/>
    </source>
</evidence>
<keyword evidence="1" id="KW-0732">Signal</keyword>
<accession>A0A4V6XAR2</accession>
<dbReference type="InterPro" id="IPR011040">
    <property type="entry name" value="Sialidase"/>
</dbReference>
<feature type="chain" id="PRO_5020478149" evidence="1">
    <location>
        <begin position="27"/>
        <end position="354"/>
    </location>
</feature>
<evidence type="ECO:0000256" key="1">
    <source>
        <dbReference type="SAM" id="SignalP"/>
    </source>
</evidence>
<gene>
    <name evidence="3" type="ORF">FC093_23175</name>
</gene>
<dbReference type="InterPro" id="IPR036278">
    <property type="entry name" value="Sialidase_sf"/>
</dbReference>
<dbReference type="PANTHER" id="PTHR43752:SF2">
    <property type="entry name" value="BNR_ASP-BOX REPEAT FAMILY PROTEIN"/>
    <property type="match status" value="1"/>
</dbReference>
<protein>
    <submittedName>
        <fullName evidence="3">Sialidase</fullName>
    </submittedName>
</protein>
<dbReference type="CDD" id="cd15482">
    <property type="entry name" value="Sialidase_non-viral"/>
    <property type="match status" value="1"/>
</dbReference>